<dbReference type="EMBL" id="VMNW02000058">
    <property type="protein sequence ID" value="KAA9155274.1"/>
    <property type="molecule type" value="Genomic_DNA"/>
</dbReference>
<feature type="transmembrane region" description="Helical" evidence="1">
    <location>
        <begin position="357"/>
        <end position="376"/>
    </location>
</feature>
<evidence type="ECO:0008006" key="4">
    <source>
        <dbReference type="Google" id="ProtNLM"/>
    </source>
</evidence>
<feature type="transmembrane region" description="Helical" evidence="1">
    <location>
        <begin position="304"/>
        <end position="322"/>
    </location>
</feature>
<gene>
    <name evidence="2" type="ORF">FPZ12_030095</name>
</gene>
<dbReference type="RefSeq" id="WP_144752887.1">
    <property type="nucleotide sequence ID" value="NZ_VMNW02000058.1"/>
</dbReference>
<dbReference type="Proteomes" id="UP000319769">
    <property type="component" value="Unassembled WGS sequence"/>
</dbReference>
<feature type="transmembrane region" description="Helical" evidence="1">
    <location>
        <begin position="26"/>
        <end position="47"/>
    </location>
</feature>
<comment type="caution">
    <text evidence="2">The sequence shown here is derived from an EMBL/GenBank/DDBJ whole genome shotgun (WGS) entry which is preliminary data.</text>
</comment>
<keyword evidence="3" id="KW-1185">Reference proteome</keyword>
<evidence type="ECO:0000313" key="2">
    <source>
        <dbReference type="EMBL" id="KAA9155274.1"/>
    </source>
</evidence>
<feature type="transmembrane region" description="Helical" evidence="1">
    <location>
        <begin position="329"/>
        <end position="351"/>
    </location>
</feature>
<feature type="transmembrane region" description="Helical" evidence="1">
    <location>
        <begin position="83"/>
        <end position="102"/>
    </location>
</feature>
<name>A0A5N0UUM7_9PSEU</name>
<dbReference type="OrthoDB" id="3563487at2"/>
<protein>
    <recommendedName>
        <fullName evidence="4">Glycosyltransferase RgtA/B/C/D-like domain-containing protein</fullName>
    </recommendedName>
</protein>
<sequence length="702" mass="74668">MTQLAQSAPETAEPAREKRRRRPAPAFWVALLALALGWGFVAGSLIWNGGHLFAPLDDVYIHLQYGRQLGLGEFFRFNTGDEISAGASSVLYSFLLGGVYAIGVHGIFFQYFAIGFGIACFAASAALTTLLGTRLISRTAGTWAGVLVAVSGPLLWGSASGMEVGLVMVLVTGLLLCLVAEQPAARFRFFPVVAALLALARTEGLIFAAALTCAALWTLWTHRALSGIPAMLRRALWCLLPFAAGAAQLLFYKLATGTTSANGVQSKSFLYDKPVFYPGEFLDRTTATLRTILGHFLGLGDQDYAFPGALLFFCVGACFLLLERGRRLPVAATVLGLAAAVVSLSTLDTAIFHELRYFHPFLPVFVVFTVAGFHGLTRVIARERTRRFVLHAALAVVLGFSLVALPMWGVRFARAGAGIGSTDVSYAAWIETHLPKGSTVAVKDVGAVAYLGGHDVVDLLGLGTNGFAKAANNGIGSLYEQLRHLPAAERPGYFATYDSGPGPGMAPLRDTGVLEQPGLATFAVQTPADLRGIVSVPFKEFTIARADWSLVANADIPPVPGDPRDYVNVAYLGSEQAHGYEYLAAQDGMQPWSVVARVDDVVSGGRTIIGGEAFTVDGLTPGQDAVLTARANVRGGALQVLVDGAPAGTWRRAPGPAPWQHYSVTIPGNAIGSSSVRIELRDPTPGLSPFPDYTSYGYWITQ</sequence>
<feature type="transmembrane region" description="Helical" evidence="1">
    <location>
        <begin position="234"/>
        <end position="252"/>
    </location>
</feature>
<keyword evidence="1" id="KW-0812">Transmembrane</keyword>
<evidence type="ECO:0000313" key="3">
    <source>
        <dbReference type="Proteomes" id="UP000319769"/>
    </source>
</evidence>
<dbReference type="AlphaFoldDB" id="A0A5N0UUM7"/>
<reference evidence="2" key="1">
    <citation type="submission" date="2019-09" db="EMBL/GenBank/DDBJ databases">
        <authorList>
            <person name="Teo W.F.A."/>
            <person name="Duangmal K."/>
        </authorList>
    </citation>
    <scope>NUCLEOTIDE SEQUENCE [LARGE SCALE GENOMIC DNA]</scope>
    <source>
        <strain evidence="2">K81G1</strain>
    </source>
</reference>
<feature type="transmembrane region" description="Helical" evidence="1">
    <location>
        <begin position="164"/>
        <end position="184"/>
    </location>
</feature>
<feature type="transmembrane region" description="Helical" evidence="1">
    <location>
        <begin position="388"/>
        <end position="408"/>
    </location>
</feature>
<proteinExistence type="predicted"/>
<organism evidence="2 3">
    <name type="scientific">Amycolatopsis acidicola</name>
    <dbReference type="NCBI Taxonomy" id="2596893"/>
    <lineage>
        <taxon>Bacteria</taxon>
        <taxon>Bacillati</taxon>
        <taxon>Actinomycetota</taxon>
        <taxon>Actinomycetes</taxon>
        <taxon>Pseudonocardiales</taxon>
        <taxon>Pseudonocardiaceae</taxon>
        <taxon>Amycolatopsis</taxon>
    </lineage>
</organism>
<keyword evidence="1" id="KW-1133">Transmembrane helix</keyword>
<accession>A0A5N0UUM7</accession>
<keyword evidence="1" id="KW-0472">Membrane</keyword>
<feature type="transmembrane region" description="Helical" evidence="1">
    <location>
        <begin position="204"/>
        <end position="222"/>
    </location>
</feature>
<feature type="transmembrane region" description="Helical" evidence="1">
    <location>
        <begin position="109"/>
        <end position="128"/>
    </location>
</feature>
<evidence type="ECO:0000256" key="1">
    <source>
        <dbReference type="SAM" id="Phobius"/>
    </source>
</evidence>
<feature type="transmembrane region" description="Helical" evidence="1">
    <location>
        <begin position="140"/>
        <end position="157"/>
    </location>
</feature>